<gene>
    <name evidence="1" type="ORF">XENOCAPTIV_016758</name>
</gene>
<dbReference type="Proteomes" id="UP001434883">
    <property type="component" value="Unassembled WGS sequence"/>
</dbReference>
<dbReference type="EMBL" id="JAHRIN010020289">
    <property type="protein sequence ID" value="MEQ2198691.1"/>
    <property type="molecule type" value="Genomic_DNA"/>
</dbReference>
<proteinExistence type="predicted"/>
<evidence type="ECO:0000313" key="1">
    <source>
        <dbReference type="EMBL" id="MEQ2198691.1"/>
    </source>
</evidence>
<dbReference type="InterPro" id="IPR002298">
    <property type="entry name" value="DNA_polymerase_A"/>
</dbReference>
<reference evidence="1 2" key="1">
    <citation type="submission" date="2021-06" db="EMBL/GenBank/DDBJ databases">
        <authorList>
            <person name="Palmer J.M."/>
        </authorList>
    </citation>
    <scope>NUCLEOTIDE SEQUENCE [LARGE SCALE GENOMIC DNA]</scope>
    <source>
        <strain evidence="1 2">XC_2019</strain>
        <tissue evidence="1">Muscle</tissue>
    </source>
</reference>
<dbReference type="Gene3D" id="1.20.1060.10">
    <property type="entry name" value="Taq DNA Polymerase, Chain T, domain 4"/>
    <property type="match status" value="1"/>
</dbReference>
<dbReference type="PANTHER" id="PTHR10133">
    <property type="entry name" value="DNA POLYMERASE I"/>
    <property type="match status" value="1"/>
</dbReference>
<accession>A0ABV0QS73</accession>
<sequence>DVLEKLRSLHPLPGVILEWRRITNALTKVVFPLQREKQYHPILNMNRIYPITQTHTATGKTQDTISTRVQQSQCVQSGY</sequence>
<organism evidence="1 2">
    <name type="scientific">Xenoophorus captivus</name>
    <dbReference type="NCBI Taxonomy" id="1517983"/>
    <lineage>
        <taxon>Eukaryota</taxon>
        <taxon>Metazoa</taxon>
        <taxon>Chordata</taxon>
        <taxon>Craniata</taxon>
        <taxon>Vertebrata</taxon>
        <taxon>Euteleostomi</taxon>
        <taxon>Actinopterygii</taxon>
        <taxon>Neopterygii</taxon>
        <taxon>Teleostei</taxon>
        <taxon>Neoteleostei</taxon>
        <taxon>Acanthomorphata</taxon>
        <taxon>Ovalentaria</taxon>
        <taxon>Atherinomorphae</taxon>
        <taxon>Cyprinodontiformes</taxon>
        <taxon>Goodeidae</taxon>
        <taxon>Xenoophorus</taxon>
    </lineage>
</organism>
<comment type="caution">
    <text evidence="1">The sequence shown here is derived from an EMBL/GenBank/DDBJ whole genome shotgun (WGS) entry which is preliminary data.</text>
</comment>
<evidence type="ECO:0000313" key="2">
    <source>
        <dbReference type="Proteomes" id="UP001434883"/>
    </source>
</evidence>
<name>A0ABV0QS73_9TELE</name>
<feature type="non-terminal residue" evidence="1">
    <location>
        <position position="1"/>
    </location>
</feature>
<keyword evidence="2" id="KW-1185">Reference proteome</keyword>
<dbReference type="PANTHER" id="PTHR10133:SF62">
    <property type="entry name" value="DNA POLYMERASE THETA"/>
    <property type="match status" value="1"/>
</dbReference>
<protein>
    <submittedName>
        <fullName evidence="1">Uncharacterized protein</fullName>
    </submittedName>
</protein>